<dbReference type="OrthoDB" id="9790349at2"/>
<dbReference type="InterPro" id="IPR001214">
    <property type="entry name" value="SET_dom"/>
</dbReference>
<organism evidence="2 3">
    <name type="scientific">Candidatus Criblamydia sequanensis CRIB-18</name>
    <dbReference type="NCBI Taxonomy" id="1437425"/>
    <lineage>
        <taxon>Bacteria</taxon>
        <taxon>Pseudomonadati</taxon>
        <taxon>Chlamydiota</taxon>
        <taxon>Chlamydiia</taxon>
        <taxon>Parachlamydiales</taxon>
        <taxon>Candidatus Criblamydiaceae</taxon>
        <taxon>Candidatus Criblamydia</taxon>
    </lineage>
</organism>
<dbReference type="eggNOG" id="COG2940">
    <property type="taxonomic scope" value="Bacteria"/>
</dbReference>
<reference evidence="2" key="1">
    <citation type="submission" date="2013-12" db="EMBL/GenBank/DDBJ databases">
        <authorList>
            <person name="Linke B."/>
        </authorList>
    </citation>
    <scope>NUCLEOTIDE SEQUENCE [LARGE SCALE GENOMIC DNA]</scope>
    <source>
        <strain evidence="2">CRIB-18</strain>
    </source>
</reference>
<dbReference type="PANTHER" id="PTHR47250:SF3">
    <property type="entry name" value="HISTONE-LYSINE N-METHYLTRANSFERASE SET-6"/>
    <property type="match status" value="1"/>
</dbReference>
<dbReference type="SMART" id="SM00317">
    <property type="entry name" value="SET"/>
    <property type="match status" value="1"/>
</dbReference>
<dbReference type="SUPFAM" id="SSF82199">
    <property type="entry name" value="SET domain"/>
    <property type="match status" value="1"/>
</dbReference>
<name>A0A090E0D9_9BACT</name>
<feature type="domain" description="SET" evidence="1">
    <location>
        <begin position="138"/>
        <end position="254"/>
    </location>
</feature>
<gene>
    <name evidence="2" type="ORF">CSEC_1465</name>
</gene>
<dbReference type="PANTHER" id="PTHR47250">
    <property type="entry name" value="HISTONE-LYSINE N-METHYLTRANSFERASE SET-6"/>
    <property type="match status" value="1"/>
</dbReference>
<accession>A0A090E0D9</accession>
<keyword evidence="3" id="KW-1185">Reference proteome</keyword>
<dbReference type="EMBL" id="CCEJ010000007">
    <property type="protein sequence ID" value="CDR34279.1"/>
    <property type="molecule type" value="Genomic_DNA"/>
</dbReference>
<reference evidence="2" key="2">
    <citation type="submission" date="2014-09" db="EMBL/GenBank/DDBJ databases">
        <title>Criblamydia sequanensis harbors a mega-plasmid encoding arsenite resistance.</title>
        <authorList>
            <person name="Bertelli C."/>
            <person name="Goesmann A."/>
            <person name="Greub G."/>
        </authorList>
    </citation>
    <scope>NUCLEOTIDE SEQUENCE [LARGE SCALE GENOMIC DNA]</scope>
    <source>
        <strain evidence="2">CRIB-18</strain>
    </source>
</reference>
<dbReference type="PROSITE" id="PS50280">
    <property type="entry name" value="SET"/>
    <property type="match status" value="1"/>
</dbReference>
<evidence type="ECO:0000259" key="1">
    <source>
        <dbReference type="PROSITE" id="PS50280"/>
    </source>
</evidence>
<dbReference type="Proteomes" id="UP000031552">
    <property type="component" value="Unassembled WGS sequence"/>
</dbReference>
<dbReference type="STRING" id="1437425.CSEC_1465"/>
<proteinExistence type="predicted"/>
<evidence type="ECO:0000313" key="2">
    <source>
        <dbReference type="EMBL" id="CDR34279.1"/>
    </source>
</evidence>
<dbReference type="InterPro" id="IPR053105">
    <property type="entry name" value="Class_V-like_SAM-MTase"/>
</dbReference>
<dbReference type="Gene3D" id="2.170.270.10">
    <property type="entry name" value="SET domain"/>
    <property type="match status" value="1"/>
</dbReference>
<dbReference type="RefSeq" id="WP_041017828.1">
    <property type="nucleotide sequence ID" value="NZ_CCEJ010000007.1"/>
</dbReference>
<dbReference type="Pfam" id="PF00856">
    <property type="entry name" value="SET"/>
    <property type="match status" value="1"/>
</dbReference>
<sequence length="266" mass="30691">MKDEPLLHQAVLENDLNTLEKYKKDPSHFLETNELGFSALELAKLLNKETCIQSLSEKKESYFKVQKDKSTELDTLTAKTFKEKFHVSLIPTLYFESYEKLKKTIREKSLTFSFLNIGAEAREKGKFYREDIFDGFKAPLFIKKISRKKGFGLFAEVKIPSGAAIGEYAGKVEEHSLLSRKTTNPYCFEYQSAFWSFNKRFIDASSEGSLMRFANHSDLPNAEPVMAYDRGLLHILIFTTAPIQTGEEITINYGEDFWINRNKWKA</sequence>
<evidence type="ECO:0000313" key="3">
    <source>
        <dbReference type="Proteomes" id="UP000031552"/>
    </source>
</evidence>
<dbReference type="AlphaFoldDB" id="A0A090E0D9"/>
<dbReference type="InterPro" id="IPR046341">
    <property type="entry name" value="SET_dom_sf"/>
</dbReference>
<comment type="caution">
    <text evidence="2">The sequence shown here is derived from an EMBL/GenBank/DDBJ whole genome shotgun (WGS) entry which is preliminary data.</text>
</comment>
<protein>
    <submittedName>
        <fullName evidence="2">SET domain-containing protein</fullName>
    </submittedName>
</protein>